<gene>
    <name evidence="4" type="ORF">SAMN05443668_13811</name>
</gene>
<accession>A0A1M7RPT2</accession>
<dbReference type="Pfam" id="PF13411">
    <property type="entry name" value="MerR_1"/>
    <property type="match status" value="1"/>
</dbReference>
<protein>
    <submittedName>
        <fullName evidence="4">DNA-binding transcriptional regulator, MerR family</fullName>
    </submittedName>
</protein>
<keyword evidence="2" id="KW-0175">Coiled coil</keyword>
<feature type="domain" description="HTH merR-type" evidence="3">
    <location>
        <begin position="6"/>
        <end position="73"/>
    </location>
</feature>
<evidence type="ECO:0000256" key="1">
    <source>
        <dbReference type="ARBA" id="ARBA00023125"/>
    </source>
</evidence>
<dbReference type="STRING" id="134849.SAMN05443668_13811"/>
<dbReference type="GO" id="GO:0003677">
    <property type="term" value="F:DNA binding"/>
    <property type="evidence" value="ECO:0007669"/>
    <property type="project" value="UniProtKB-KW"/>
</dbReference>
<dbReference type="AlphaFoldDB" id="A0A1M7RPT2"/>
<sequence length="139" mass="15699">MKSSPALTIGQVAARYGVAPHVLRHWEDAGLLSPSRENGQRRYSEVDVLQVRLTRIGRELGLGLGEIRELFTVHDTGDRAEALVRQRAVVEKRIAQARRRLELIEGALLCPHPDYRTCPELAAMLEDWDDEGEYVRSTP</sequence>
<dbReference type="PANTHER" id="PTHR30204">
    <property type="entry name" value="REDOX-CYCLING DRUG-SENSING TRANSCRIPTIONAL ACTIVATOR SOXR"/>
    <property type="match status" value="1"/>
</dbReference>
<dbReference type="CDD" id="cd00592">
    <property type="entry name" value="HTH_MerR-like"/>
    <property type="match status" value="1"/>
</dbReference>
<dbReference type="EMBL" id="FRCS01000038">
    <property type="protein sequence ID" value="SHN48239.1"/>
    <property type="molecule type" value="Genomic_DNA"/>
</dbReference>
<dbReference type="PANTHER" id="PTHR30204:SF93">
    <property type="entry name" value="HTH MERR-TYPE DOMAIN-CONTAINING PROTEIN"/>
    <property type="match status" value="1"/>
</dbReference>
<evidence type="ECO:0000259" key="3">
    <source>
        <dbReference type="PROSITE" id="PS50937"/>
    </source>
</evidence>
<dbReference type="OrthoDB" id="9802039at2"/>
<name>A0A1M7RPT2_9ACTN</name>
<evidence type="ECO:0000313" key="5">
    <source>
        <dbReference type="Proteomes" id="UP000184440"/>
    </source>
</evidence>
<dbReference type="PROSITE" id="PS50937">
    <property type="entry name" value="HTH_MERR_2"/>
    <property type="match status" value="1"/>
</dbReference>
<dbReference type="SUPFAM" id="SSF46955">
    <property type="entry name" value="Putative DNA-binding domain"/>
    <property type="match status" value="1"/>
</dbReference>
<evidence type="ECO:0000313" key="4">
    <source>
        <dbReference type="EMBL" id="SHN48239.1"/>
    </source>
</evidence>
<keyword evidence="1 4" id="KW-0238">DNA-binding</keyword>
<dbReference type="InterPro" id="IPR047057">
    <property type="entry name" value="MerR_fam"/>
</dbReference>
<organism evidence="4 5">
    <name type="scientific">Cryptosporangium aurantiacum</name>
    <dbReference type="NCBI Taxonomy" id="134849"/>
    <lineage>
        <taxon>Bacteria</taxon>
        <taxon>Bacillati</taxon>
        <taxon>Actinomycetota</taxon>
        <taxon>Actinomycetes</taxon>
        <taxon>Cryptosporangiales</taxon>
        <taxon>Cryptosporangiaceae</taxon>
        <taxon>Cryptosporangium</taxon>
    </lineage>
</organism>
<dbReference type="PRINTS" id="PR00040">
    <property type="entry name" value="HTHMERR"/>
</dbReference>
<evidence type="ECO:0000256" key="2">
    <source>
        <dbReference type="SAM" id="Coils"/>
    </source>
</evidence>
<dbReference type="Gene3D" id="1.10.1660.10">
    <property type="match status" value="1"/>
</dbReference>
<dbReference type="SMART" id="SM00422">
    <property type="entry name" value="HTH_MERR"/>
    <property type="match status" value="1"/>
</dbReference>
<keyword evidence="5" id="KW-1185">Reference proteome</keyword>
<dbReference type="RefSeq" id="WP_073266842.1">
    <property type="nucleotide sequence ID" value="NZ_FRCS01000038.1"/>
</dbReference>
<proteinExistence type="predicted"/>
<reference evidence="4 5" key="1">
    <citation type="submission" date="2016-11" db="EMBL/GenBank/DDBJ databases">
        <authorList>
            <person name="Jaros S."/>
            <person name="Januszkiewicz K."/>
            <person name="Wedrychowicz H."/>
        </authorList>
    </citation>
    <scope>NUCLEOTIDE SEQUENCE [LARGE SCALE GENOMIC DNA]</scope>
    <source>
        <strain evidence="4 5">DSM 46144</strain>
    </source>
</reference>
<dbReference type="InterPro" id="IPR000551">
    <property type="entry name" value="MerR-type_HTH_dom"/>
</dbReference>
<dbReference type="InterPro" id="IPR009061">
    <property type="entry name" value="DNA-bd_dom_put_sf"/>
</dbReference>
<dbReference type="GO" id="GO:0003700">
    <property type="term" value="F:DNA-binding transcription factor activity"/>
    <property type="evidence" value="ECO:0007669"/>
    <property type="project" value="InterPro"/>
</dbReference>
<feature type="coiled-coil region" evidence="2">
    <location>
        <begin position="80"/>
        <end position="107"/>
    </location>
</feature>
<dbReference type="Proteomes" id="UP000184440">
    <property type="component" value="Unassembled WGS sequence"/>
</dbReference>